<dbReference type="Proteomes" id="UP000291343">
    <property type="component" value="Unassembled WGS sequence"/>
</dbReference>
<evidence type="ECO:0000256" key="1">
    <source>
        <dbReference type="SAM" id="MobiDB-lite"/>
    </source>
</evidence>
<dbReference type="InParanoid" id="A0A482X0Y4"/>
<dbReference type="EMBL" id="QKKF02020956">
    <property type="protein sequence ID" value="RZF38990.1"/>
    <property type="molecule type" value="Genomic_DNA"/>
</dbReference>
<accession>A0A482X0Y4</accession>
<organism evidence="2 3">
    <name type="scientific">Laodelphax striatellus</name>
    <name type="common">Small brown planthopper</name>
    <name type="synonym">Delphax striatella</name>
    <dbReference type="NCBI Taxonomy" id="195883"/>
    <lineage>
        <taxon>Eukaryota</taxon>
        <taxon>Metazoa</taxon>
        <taxon>Ecdysozoa</taxon>
        <taxon>Arthropoda</taxon>
        <taxon>Hexapoda</taxon>
        <taxon>Insecta</taxon>
        <taxon>Pterygota</taxon>
        <taxon>Neoptera</taxon>
        <taxon>Paraneoptera</taxon>
        <taxon>Hemiptera</taxon>
        <taxon>Auchenorrhyncha</taxon>
        <taxon>Fulgoroidea</taxon>
        <taxon>Delphacidae</taxon>
        <taxon>Criomorphinae</taxon>
        <taxon>Laodelphax</taxon>
    </lineage>
</organism>
<feature type="region of interest" description="Disordered" evidence="1">
    <location>
        <begin position="172"/>
        <end position="192"/>
    </location>
</feature>
<dbReference type="AlphaFoldDB" id="A0A482X0Y4"/>
<dbReference type="OrthoDB" id="6623690at2759"/>
<feature type="compositionally biased region" description="Basic and acidic residues" evidence="1">
    <location>
        <begin position="173"/>
        <end position="192"/>
    </location>
</feature>
<gene>
    <name evidence="2" type="ORF">LSTR_LSTR003733</name>
</gene>
<protein>
    <recommendedName>
        <fullName evidence="4">Alkylated DNA repair protein AlkB homologue 8 N-terminal domain-containing protein</fullName>
    </recommendedName>
</protein>
<reference evidence="2 3" key="1">
    <citation type="journal article" date="2017" name="Gigascience">
        <title>Genome sequence of the small brown planthopper, Laodelphax striatellus.</title>
        <authorList>
            <person name="Zhu J."/>
            <person name="Jiang F."/>
            <person name="Wang X."/>
            <person name="Yang P."/>
            <person name="Bao Y."/>
            <person name="Zhao W."/>
            <person name="Wang W."/>
            <person name="Lu H."/>
            <person name="Wang Q."/>
            <person name="Cui N."/>
            <person name="Li J."/>
            <person name="Chen X."/>
            <person name="Luo L."/>
            <person name="Yu J."/>
            <person name="Kang L."/>
            <person name="Cui F."/>
        </authorList>
    </citation>
    <scope>NUCLEOTIDE SEQUENCE [LARGE SCALE GENOMIC DNA]</scope>
    <source>
        <strain evidence="2">Lst14</strain>
    </source>
</reference>
<name>A0A482X0Y4_LAOST</name>
<evidence type="ECO:0008006" key="4">
    <source>
        <dbReference type="Google" id="ProtNLM"/>
    </source>
</evidence>
<sequence>MDQKILIRKLKQNQGSDAFGETDNCLNTVDSTKFLGITIDKNLNWLEHTNQLCKKLSSALYVIRRIRNTTSEKTAFVGYHALFASLLRYGIVAWGASPINCMDRVLRGLLLQHPPDRIKSLRQAGSTLFERGLKVLHGTTILHSGRIHQWKYIPHLEPKEGLRTKGPLAILAKIDRSPDPKDRGEDTGSRSK</sequence>
<evidence type="ECO:0000313" key="3">
    <source>
        <dbReference type="Proteomes" id="UP000291343"/>
    </source>
</evidence>
<evidence type="ECO:0000313" key="2">
    <source>
        <dbReference type="EMBL" id="RZF38990.1"/>
    </source>
</evidence>
<keyword evidence="3" id="KW-1185">Reference proteome</keyword>
<comment type="caution">
    <text evidence="2">The sequence shown here is derived from an EMBL/GenBank/DDBJ whole genome shotgun (WGS) entry which is preliminary data.</text>
</comment>
<proteinExistence type="predicted"/>